<keyword evidence="1" id="KW-0812">Transmembrane</keyword>
<dbReference type="PRINTS" id="PR00702">
    <property type="entry name" value="ACRIFLAVINRP"/>
</dbReference>
<dbReference type="SUPFAM" id="SSF82714">
    <property type="entry name" value="Multidrug efflux transporter AcrB TolC docking domain, DN and DC subdomains"/>
    <property type="match status" value="2"/>
</dbReference>
<dbReference type="KEGG" id="cate:C2869_19190"/>
<dbReference type="RefSeq" id="WP_108604458.1">
    <property type="nucleotide sequence ID" value="NZ_CP026604.1"/>
</dbReference>
<gene>
    <name evidence="2" type="ORF">C2869_19190</name>
</gene>
<dbReference type="SUPFAM" id="SSF82693">
    <property type="entry name" value="Multidrug efflux transporter AcrB pore domain, PN1, PN2, PC1 and PC2 subdomains"/>
    <property type="match status" value="2"/>
</dbReference>
<proteinExistence type="predicted"/>
<feature type="transmembrane region" description="Helical" evidence="1">
    <location>
        <begin position="385"/>
        <end position="407"/>
    </location>
</feature>
<reference evidence="2 3" key="1">
    <citation type="submission" date="2018-01" db="EMBL/GenBank/DDBJ databases">
        <title>Genome sequence of a Cantenovulum-like bacteria.</title>
        <authorList>
            <person name="Tan W.R."/>
            <person name="Lau N.-S."/>
            <person name="Go F."/>
            <person name="Amirul A.-A.A."/>
        </authorList>
    </citation>
    <scope>NUCLEOTIDE SEQUENCE [LARGE SCALE GENOMIC DNA]</scope>
    <source>
        <strain evidence="2 3">CCB-QB4</strain>
    </source>
</reference>
<feature type="transmembrane region" description="Helical" evidence="1">
    <location>
        <begin position="458"/>
        <end position="478"/>
    </location>
</feature>
<accession>A0A2S0VW02</accession>
<dbReference type="PANTHER" id="PTHR32063">
    <property type="match status" value="1"/>
</dbReference>
<dbReference type="AlphaFoldDB" id="A0A2S0VW02"/>
<sequence>MKGLVAWFADNPVAANLLMAVILIGGLIGVDTVEKEVFPSQETKIINVGMSYLGAGPREVEQQIVVRIEEAIADLVGIFQISSTATQGYGNVRIEVIEGYDVKEVLNDIKARVDAINTFPSSVERPIISQNINRVPLMFFTLYGDVDDAIMKATAQQIADDMALLNGISQVTYRGTKDDQMNIEISEYNLRRFNLTFDQVATAIRNSSLNLPAGNIKTRLGNVQVQTRSQAYNADDFANITIISYADGTQLKLGDIANIRDGFADVDLEVGFNGVKAIDFQAMISDQPDLFGGTQSARDYIEKARKVLPAGLKIDINYEMRQLFDSRLNLLTGNAIGGLLLVFIILMLFLRPILAIWVCVGIATSFAGALWLLPYSDISVNMISMFAFLMVLGIVVDDAIVVGESVYSQQQKGNLGVPGSAEGAKRVFKPVVLAVLSTIIFFFPMIDVPMEVKPHTHSIFFVVVFCLLFSLIECLLILPSHLSHMKPERPSRFLFLQKVTQIRIWFSGKLNQFAQQVYQPQLVKCLNNAGATTVGFLMAVLLAISVFVGGWMNVSFFPQVPQSFIIANVNLPEGSAYNEALRIANHISQVAEDMRTDESLLNANKQQPFLTEIKKTASGNNANVFVGLQLSESRTVSAKQVTERFKQLIGPIPEAKQYSLAFSFGGSSSDISLNLNITSNDLQDQQAASQQVVKTLSAYPGISNVRSSLESARVEVELALKPHAETLGITLNQIARQVRQGFYGEEVQRIPRGKEDVRVMLNYPKEHRTELDLLNNMRIRTNAGVEIPLEEVADIQLVPGYTKIDRVDRKRNIQISADIADGYDAMQTVNQMLNDNLQTWQRQIVGFDLKTEGNLRAQATFQSTMAINFIMALLAVYVLMAVAFKSYSEPFLILTAVPFGFVGAILGHTIMGHDISMMSFLGFLACAGVVVNDNLVLLDRVNQLRDNGANAIEAVLQAGQDRFRAIVLTSLTTFVGLMPILFEKSGQAQFLIPMVISLGFGVLLASTVTLILVPCIYVLFDKVKNRVKQVLKINSGIGSRSQLNELEMD</sequence>
<dbReference type="Proteomes" id="UP000244441">
    <property type="component" value="Chromosome"/>
</dbReference>
<dbReference type="Gene3D" id="3.30.70.1440">
    <property type="entry name" value="Multidrug efflux transporter AcrB pore domain"/>
    <property type="match status" value="1"/>
</dbReference>
<dbReference type="Gene3D" id="3.30.2090.10">
    <property type="entry name" value="Multidrug efflux transporter AcrB TolC docking domain, DN and DC subdomains"/>
    <property type="match status" value="2"/>
</dbReference>
<dbReference type="InterPro" id="IPR027463">
    <property type="entry name" value="AcrB_DN_DC_subdom"/>
</dbReference>
<keyword evidence="1" id="KW-1133">Transmembrane helix</keyword>
<evidence type="ECO:0000313" key="3">
    <source>
        <dbReference type="Proteomes" id="UP000244441"/>
    </source>
</evidence>
<feature type="transmembrane region" description="Helical" evidence="1">
    <location>
        <begin position="529"/>
        <end position="552"/>
    </location>
</feature>
<dbReference type="GO" id="GO:0042910">
    <property type="term" value="F:xenobiotic transmembrane transporter activity"/>
    <property type="evidence" value="ECO:0007669"/>
    <property type="project" value="TreeGrafter"/>
</dbReference>
<dbReference type="OrthoDB" id="5287122at2"/>
<feature type="transmembrane region" description="Helical" evidence="1">
    <location>
        <begin position="917"/>
        <end position="938"/>
    </location>
</feature>
<feature type="transmembrane region" description="Helical" evidence="1">
    <location>
        <begin position="427"/>
        <end position="446"/>
    </location>
</feature>
<dbReference type="SUPFAM" id="SSF82866">
    <property type="entry name" value="Multidrug efflux transporter AcrB transmembrane domain"/>
    <property type="match status" value="2"/>
</dbReference>
<feature type="transmembrane region" description="Helical" evidence="1">
    <location>
        <begin position="12"/>
        <end position="30"/>
    </location>
</feature>
<dbReference type="GO" id="GO:0005886">
    <property type="term" value="C:plasma membrane"/>
    <property type="evidence" value="ECO:0007669"/>
    <property type="project" value="TreeGrafter"/>
</dbReference>
<keyword evidence="1" id="KW-0472">Membrane</keyword>
<dbReference type="Gene3D" id="3.30.70.1320">
    <property type="entry name" value="Multidrug efflux transporter AcrB pore domain like"/>
    <property type="match status" value="1"/>
</dbReference>
<dbReference type="InterPro" id="IPR001036">
    <property type="entry name" value="Acrflvin-R"/>
</dbReference>
<feature type="transmembrane region" description="Helical" evidence="1">
    <location>
        <begin position="354"/>
        <end position="373"/>
    </location>
</feature>
<organism evidence="2 3">
    <name type="scientific">Saccharobesus litoralis</name>
    <dbReference type="NCBI Taxonomy" id="2172099"/>
    <lineage>
        <taxon>Bacteria</taxon>
        <taxon>Pseudomonadati</taxon>
        <taxon>Pseudomonadota</taxon>
        <taxon>Gammaproteobacteria</taxon>
        <taxon>Alteromonadales</taxon>
        <taxon>Alteromonadaceae</taxon>
        <taxon>Saccharobesus</taxon>
    </lineage>
</organism>
<dbReference type="Gene3D" id="1.20.1640.10">
    <property type="entry name" value="Multidrug efflux transporter AcrB transmembrane domain"/>
    <property type="match status" value="2"/>
</dbReference>
<dbReference type="PANTHER" id="PTHR32063:SF33">
    <property type="entry name" value="RND SUPERFAMILY EFFLUX PUMP PERMEASE COMPONENT"/>
    <property type="match status" value="1"/>
</dbReference>
<feature type="transmembrane region" description="Helical" evidence="1">
    <location>
        <begin position="330"/>
        <end position="349"/>
    </location>
</feature>
<keyword evidence="3" id="KW-1185">Reference proteome</keyword>
<name>A0A2S0VW02_9ALTE</name>
<feature type="transmembrane region" description="Helical" evidence="1">
    <location>
        <begin position="994"/>
        <end position="1020"/>
    </location>
</feature>
<dbReference type="Gene3D" id="3.30.70.1430">
    <property type="entry name" value="Multidrug efflux transporter AcrB pore domain"/>
    <property type="match status" value="2"/>
</dbReference>
<protein>
    <submittedName>
        <fullName evidence="2">AcrB/AcrD/AcrF family protein</fullName>
    </submittedName>
</protein>
<dbReference type="Pfam" id="PF00873">
    <property type="entry name" value="ACR_tran"/>
    <property type="match status" value="1"/>
</dbReference>
<feature type="transmembrane region" description="Helical" evidence="1">
    <location>
        <begin position="865"/>
        <end position="884"/>
    </location>
</feature>
<feature type="transmembrane region" description="Helical" evidence="1">
    <location>
        <begin position="965"/>
        <end position="982"/>
    </location>
</feature>
<feature type="transmembrane region" description="Helical" evidence="1">
    <location>
        <begin position="891"/>
        <end position="911"/>
    </location>
</feature>
<evidence type="ECO:0000313" key="2">
    <source>
        <dbReference type="EMBL" id="AWB68399.1"/>
    </source>
</evidence>
<evidence type="ECO:0000256" key="1">
    <source>
        <dbReference type="SAM" id="Phobius"/>
    </source>
</evidence>
<dbReference type="EMBL" id="CP026604">
    <property type="protein sequence ID" value="AWB68399.1"/>
    <property type="molecule type" value="Genomic_DNA"/>
</dbReference>